<dbReference type="GO" id="GO:0004665">
    <property type="term" value="F:prephenate dehydrogenase (NADP+) activity"/>
    <property type="evidence" value="ECO:0007669"/>
    <property type="project" value="InterPro"/>
</dbReference>
<keyword evidence="1" id="KW-0560">Oxidoreductase</keyword>
<dbReference type="InterPro" id="IPR050812">
    <property type="entry name" value="Preph/Arog_dehydrog"/>
</dbReference>
<dbReference type="PANTHER" id="PTHR21363:SF0">
    <property type="entry name" value="PREPHENATE DEHYDROGENASE [NADP(+)]"/>
    <property type="match status" value="1"/>
</dbReference>
<gene>
    <name evidence="3" type="ORF">LFW2832_00616</name>
</gene>
<dbReference type="GO" id="GO:0008977">
    <property type="term" value="F:prephenate dehydrogenase (NAD+) activity"/>
    <property type="evidence" value="ECO:0007669"/>
    <property type="project" value="InterPro"/>
</dbReference>
<feature type="domain" description="Prephenate/arogenate dehydrogenase" evidence="2">
    <location>
        <begin position="1"/>
        <end position="257"/>
    </location>
</feature>
<dbReference type="Proteomes" id="UP000789941">
    <property type="component" value="Unassembled WGS sequence"/>
</dbReference>
<name>A0A5E4LS10_9ARCH</name>
<evidence type="ECO:0000313" key="3">
    <source>
        <dbReference type="EMBL" id="VVC03928.1"/>
    </source>
</evidence>
<reference evidence="3 4" key="1">
    <citation type="submission" date="2019-08" db="EMBL/GenBank/DDBJ databases">
        <authorList>
            <person name="Vazquez-Campos X."/>
        </authorList>
    </citation>
    <scope>NUCLEOTIDE SEQUENCE [LARGE SCALE GENOMIC DNA]</scope>
    <source>
        <strain evidence="3">LFW-283_2</strain>
    </source>
</reference>
<sequence length="257" mass="29225">MKIAIIGTGKMGSWLAKELSEDHEIAVYDREVKRVKELRIGNVLDALDELETFAPDLLINAVSLQNTVQVFEDVEKYIDKKCMICDVASIKGEIPKHYEKSGRRFVSVHPMFGPTFANVEALSDENMVIINESDLEGAKLFENLAKKVGLNIFHYTFKEHDEMMAYSLTLPFASTMVFAASMDSKAVPGTTFKKHRTIAKGLLSEEDHLLAEILFNKYSLVQLERVTARLEFLKHVIKGRDYEEAKKFFDKLRKNVG</sequence>
<protein>
    <submittedName>
        <fullName evidence="3">Prephenate dehydrogenase</fullName>
    </submittedName>
</protein>
<dbReference type="PROSITE" id="PS51176">
    <property type="entry name" value="PDH_ADH"/>
    <property type="match status" value="1"/>
</dbReference>
<dbReference type="AlphaFoldDB" id="A0A5E4LS10"/>
<dbReference type="Pfam" id="PF02153">
    <property type="entry name" value="PDH_N"/>
    <property type="match status" value="1"/>
</dbReference>
<organism evidence="3 4">
    <name type="scientific">Candidatus Bilamarchaeum dharawalense</name>
    <dbReference type="NCBI Taxonomy" id="2885759"/>
    <lineage>
        <taxon>Archaea</taxon>
        <taxon>Candidatus Micrarchaeota</taxon>
        <taxon>Candidatus Micrarchaeia</taxon>
        <taxon>Candidatus Anstonellales</taxon>
        <taxon>Candidatus Bilamarchaeaceae</taxon>
        <taxon>Candidatus Bilamarchaeum</taxon>
    </lineage>
</organism>
<dbReference type="SUPFAM" id="SSF51735">
    <property type="entry name" value="NAD(P)-binding Rossmann-fold domains"/>
    <property type="match status" value="1"/>
</dbReference>
<evidence type="ECO:0000313" key="4">
    <source>
        <dbReference type="Proteomes" id="UP000789941"/>
    </source>
</evidence>
<comment type="caution">
    <text evidence="3">The sequence shown here is derived from an EMBL/GenBank/DDBJ whole genome shotgun (WGS) entry which is preliminary data.</text>
</comment>
<dbReference type="InterPro" id="IPR003099">
    <property type="entry name" value="Prephen_DH"/>
</dbReference>
<dbReference type="InterPro" id="IPR008927">
    <property type="entry name" value="6-PGluconate_DH-like_C_sf"/>
</dbReference>
<evidence type="ECO:0000256" key="1">
    <source>
        <dbReference type="ARBA" id="ARBA00023002"/>
    </source>
</evidence>
<dbReference type="InterPro" id="IPR046826">
    <property type="entry name" value="PDH_N"/>
</dbReference>
<proteinExistence type="predicted"/>
<dbReference type="GO" id="GO:0006571">
    <property type="term" value="P:tyrosine biosynthetic process"/>
    <property type="evidence" value="ECO:0007669"/>
    <property type="project" value="InterPro"/>
</dbReference>
<evidence type="ECO:0000259" key="2">
    <source>
        <dbReference type="PROSITE" id="PS51176"/>
    </source>
</evidence>
<dbReference type="InterPro" id="IPR036291">
    <property type="entry name" value="NAD(P)-bd_dom_sf"/>
</dbReference>
<dbReference type="GO" id="GO:0070403">
    <property type="term" value="F:NAD+ binding"/>
    <property type="evidence" value="ECO:0007669"/>
    <property type="project" value="InterPro"/>
</dbReference>
<accession>A0A5E4LS10</accession>
<dbReference type="Gene3D" id="3.40.50.720">
    <property type="entry name" value="NAD(P)-binding Rossmann-like Domain"/>
    <property type="match status" value="1"/>
</dbReference>
<dbReference type="EMBL" id="CABMJJ010000009">
    <property type="protein sequence ID" value="VVC03928.1"/>
    <property type="molecule type" value="Genomic_DNA"/>
</dbReference>
<dbReference type="SUPFAM" id="SSF48179">
    <property type="entry name" value="6-phosphogluconate dehydrogenase C-terminal domain-like"/>
    <property type="match status" value="1"/>
</dbReference>
<dbReference type="PANTHER" id="PTHR21363">
    <property type="entry name" value="PREPHENATE DEHYDROGENASE"/>
    <property type="match status" value="1"/>
</dbReference>